<dbReference type="GO" id="GO:0004523">
    <property type="term" value="F:RNA-DNA hybrid ribonuclease activity"/>
    <property type="evidence" value="ECO:0007669"/>
    <property type="project" value="InterPro"/>
</dbReference>
<name>A0A8H5CGJ0_9AGAR</name>
<dbReference type="InterPro" id="IPR036397">
    <property type="entry name" value="RNaseH_sf"/>
</dbReference>
<comment type="caution">
    <text evidence="2">The sequence shown here is derived from an EMBL/GenBank/DDBJ whole genome shotgun (WGS) entry which is preliminary data.</text>
</comment>
<dbReference type="InterPro" id="IPR002156">
    <property type="entry name" value="RNaseH_domain"/>
</dbReference>
<organism evidence="2 3">
    <name type="scientific">Tetrapyrgos nigripes</name>
    <dbReference type="NCBI Taxonomy" id="182062"/>
    <lineage>
        <taxon>Eukaryota</taxon>
        <taxon>Fungi</taxon>
        <taxon>Dikarya</taxon>
        <taxon>Basidiomycota</taxon>
        <taxon>Agaricomycotina</taxon>
        <taxon>Agaricomycetes</taxon>
        <taxon>Agaricomycetidae</taxon>
        <taxon>Agaricales</taxon>
        <taxon>Marasmiineae</taxon>
        <taxon>Marasmiaceae</taxon>
        <taxon>Tetrapyrgos</taxon>
    </lineage>
</organism>
<sequence>MPIPENVDFIPGNAYEKDSKRMAEIAKEYHDNLQDQVAHEATEDERQIIIEEVLNNLDEKKKPTQNQKESLEKNLTSKDVGEALRLTKDNTSCGLDGIPYELYKALHRKTRSELEKGNMEVFDVVELLTAAFNDIAEFGIDPTTNFAAGWMCPLYKKNDRTEIANYRPITILNTDYKIMSKILAIRLAQVAPDLLHVSQAGFVKGRLITDQTKLIRMIMDFAEVTKENGLIVALDQEEAYDKIDHGYLWQTLRKFNIPDHFITTFELQSETREPLAATMRASNLKGYQIPGHAERLIANLFTDDTTVFLNADDDFNILQQILDKWCIASKAKFNIAKMEIIPIGSSTYQAKVIQTRKTQDDKQPLPEWLHIAVEGEAVRILGAWFGNNISEASVWEPTLEKIDTSLDRWNKSSPTMEGRRHIVQMVIGGMTQFLTQAEKEKSPVNKETVHGPIEDGGRAVLDIEARNKAIDIMWTRSYLTFGEDRPLWAKVADALFALHSPRNVTEENVDKRIKLNPILQTWKTLPKRRTNTAAIDDLQRIIKTIKDFKIRQEGLAYSREILREMPIWLHGHANARIRLLNRSAASECLKKENHHNLRTVGQAEDLAARLQEEEHEADSLCQCQQCIWISTTYQCLNPHACMTRAKALLDTLPPKWDPRQTQPEDHEPLHAPTSEEKDITVFDTRITVRGTLTDTFRIFTEGEDNESIPVIPPYQGPAQEPTVIATDGSCIENGRETARVGAGIYFGNHDLRNKSMRLPKNMFKRMTKATNRIKQSPLEQSNQTGEVIAAREAIELAPRDAILTVETDSKYVQIQLTKNTKKNEDKGYIGVKNREILKAAIASLRRRNQPTYLKWIKGHNGDERNEAADRLAGAGAEKETVDNIIVPDSIGLEVTGAKLSVMTQKLAYKAIRERKLKKERRKNGSRRRTVENIEKVQAQVEEAFGLVPKKDGIWKAIRHKDFARKTRNFLWMTIHDAYMTGTHWERNSNSVERQERAYCQHDRQLEDMEHILTSCESPGQEVIWELAKRLWNKKSNKEWFRPGIGTIVGAATCEVVDDQSGKRVQGETRLWRILIAESAYLIWVLRCERVIAKDNTPFSEEEITNRWWRMINERLKLDARMTNRKFGRKAIPKKVVENTWKGLIHGEKDLPKDWTKLAGVLVGIDQDLQRRTGRRERWGNSSQ</sequence>
<evidence type="ECO:0000313" key="3">
    <source>
        <dbReference type="Proteomes" id="UP000559256"/>
    </source>
</evidence>
<keyword evidence="3" id="KW-1185">Reference proteome</keyword>
<gene>
    <name evidence="2" type="ORF">D9758_016161</name>
</gene>
<dbReference type="Proteomes" id="UP000559256">
    <property type="component" value="Unassembled WGS sequence"/>
</dbReference>
<reference evidence="2 3" key="1">
    <citation type="journal article" date="2020" name="ISME J.">
        <title>Uncovering the hidden diversity of litter-decomposition mechanisms in mushroom-forming fungi.</title>
        <authorList>
            <person name="Floudas D."/>
            <person name="Bentzer J."/>
            <person name="Ahren D."/>
            <person name="Johansson T."/>
            <person name="Persson P."/>
            <person name="Tunlid A."/>
        </authorList>
    </citation>
    <scope>NUCLEOTIDE SEQUENCE [LARGE SCALE GENOMIC DNA]</scope>
    <source>
        <strain evidence="2 3">CBS 291.85</strain>
    </source>
</reference>
<proteinExistence type="predicted"/>
<dbReference type="AlphaFoldDB" id="A0A8H5CGJ0"/>
<dbReference type="PROSITE" id="PS50879">
    <property type="entry name" value="RNASE_H_1"/>
    <property type="match status" value="1"/>
</dbReference>
<evidence type="ECO:0000259" key="1">
    <source>
        <dbReference type="PROSITE" id="PS50879"/>
    </source>
</evidence>
<accession>A0A8H5CGJ0</accession>
<dbReference type="EMBL" id="JAACJM010000167">
    <property type="protein sequence ID" value="KAF5341331.1"/>
    <property type="molecule type" value="Genomic_DNA"/>
</dbReference>
<dbReference type="OrthoDB" id="2728078at2759"/>
<dbReference type="SUPFAM" id="SSF53098">
    <property type="entry name" value="Ribonuclease H-like"/>
    <property type="match status" value="1"/>
</dbReference>
<dbReference type="InterPro" id="IPR000477">
    <property type="entry name" value="RT_dom"/>
</dbReference>
<protein>
    <recommendedName>
        <fullName evidence="1">RNase H type-1 domain-containing protein</fullName>
    </recommendedName>
</protein>
<feature type="domain" description="RNase H type-1" evidence="1">
    <location>
        <begin position="718"/>
        <end position="877"/>
    </location>
</feature>
<dbReference type="Pfam" id="PF00075">
    <property type="entry name" value="RNase_H"/>
    <property type="match status" value="1"/>
</dbReference>
<dbReference type="InterPro" id="IPR012337">
    <property type="entry name" value="RNaseH-like_sf"/>
</dbReference>
<dbReference type="GO" id="GO:0003676">
    <property type="term" value="F:nucleic acid binding"/>
    <property type="evidence" value="ECO:0007669"/>
    <property type="project" value="InterPro"/>
</dbReference>
<dbReference type="PANTHER" id="PTHR19446">
    <property type="entry name" value="REVERSE TRANSCRIPTASES"/>
    <property type="match status" value="1"/>
</dbReference>
<evidence type="ECO:0000313" key="2">
    <source>
        <dbReference type="EMBL" id="KAF5341331.1"/>
    </source>
</evidence>
<dbReference type="Gene3D" id="3.30.420.10">
    <property type="entry name" value="Ribonuclease H-like superfamily/Ribonuclease H"/>
    <property type="match status" value="1"/>
</dbReference>
<dbReference type="Pfam" id="PF00078">
    <property type="entry name" value="RVT_1"/>
    <property type="match status" value="1"/>
</dbReference>
<dbReference type="CDD" id="cd01650">
    <property type="entry name" value="RT_nLTR_like"/>
    <property type="match status" value="1"/>
</dbReference>
<dbReference type="CDD" id="cd09280">
    <property type="entry name" value="RNase_HI_eukaryote_like"/>
    <property type="match status" value="1"/>
</dbReference>